<accession>A0A848ET82</accession>
<comment type="caution">
    <text evidence="1">The sequence shown here is derived from an EMBL/GenBank/DDBJ whole genome shotgun (WGS) entry which is preliminary data.</text>
</comment>
<protein>
    <submittedName>
        <fullName evidence="1">Uncharacterized protein</fullName>
    </submittedName>
</protein>
<dbReference type="AlphaFoldDB" id="A0A848ET82"/>
<dbReference type="Proteomes" id="UP000536773">
    <property type="component" value="Unassembled WGS sequence"/>
</dbReference>
<gene>
    <name evidence="1" type="ORF">HG933_10975</name>
</gene>
<evidence type="ECO:0000313" key="1">
    <source>
        <dbReference type="EMBL" id="NMK39878.1"/>
    </source>
</evidence>
<dbReference type="RefSeq" id="WP_169013950.1">
    <property type="nucleotide sequence ID" value="NZ_JABBJH010000023.1"/>
</dbReference>
<organism evidence="1 2">
    <name type="scientific">Megasphaera elsdenii</name>
    <dbReference type="NCBI Taxonomy" id="907"/>
    <lineage>
        <taxon>Bacteria</taxon>
        <taxon>Bacillati</taxon>
        <taxon>Bacillota</taxon>
        <taxon>Negativicutes</taxon>
        <taxon>Veillonellales</taxon>
        <taxon>Veillonellaceae</taxon>
        <taxon>Megasphaera</taxon>
    </lineage>
</organism>
<reference evidence="1 2" key="1">
    <citation type="submission" date="2020-04" db="EMBL/GenBank/DDBJ databases">
        <authorList>
            <person name="Hitch T.C.A."/>
            <person name="Wylensek D."/>
            <person name="Clavel T."/>
        </authorList>
    </citation>
    <scope>NUCLEOTIDE SEQUENCE [LARGE SCALE GENOMIC DNA]</scope>
    <source>
        <strain evidence="1 2">WCA-386-APC-2A</strain>
    </source>
</reference>
<evidence type="ECO:0000313" key="2">
    <source>
        <dbReference type="Proteomes" id="UP000536773"/>
    </source>
</evidence>
<dbReference type="EMBL" id="JABBJH010000023">
    <property type="protein sequence ID" value="NMK39878.1"/>
    <property type="molecule type" value="Genomic_DNA"/>
</dbReference>
<proteinExistence type="predicted"/>
<name>A0A848ET82_MEGEL</name>
<sequence>MDDVMDERLPEQEIWVKAVVARQNESRWRVTDGSSTFEVHVEKDALDRLKRENLKITRGNILRIRYYIRQSVKNHDLSSQYVVTEILEIKKRMKQIEMPWTIQ</sequence>